<evidence type="ECO:0000256" key="1">
    <source>
        <dbReference type="SAM" id="MobiDB-lite"/>
    </source>
</evidence>
<evidence type="ECO:0000313" key="3">
    <source>
        <dbReference type="Proteomes" id="UP000070501"/>
    </source>
</evidence>
<name>A0A136IUE2_9PEZI</name>
<accession>A0A136IUE2</accession>
<organism evidence="2 3">
    <name type="scientific">Microdochium bolleyi</name>
    <dbReference type="NCBI Taxonomy" id="196109"/>
    <lineage>
        <taxon>Eukaryota</taxon>
        <taxon>Fungi</taxon>
        <taxon>Dikarya</taxon>
        <taxon>Ascomycota</taxon>
        <taxon>Pezizomycotina</taxon>
        <taxon>Sordariomycetes</taxon>
        <taxon>Xylariomycetidae</taxon>
        <taxon>Xylariales</taxon>
        <taxon>Microdochiaceae</taxon>
        <taxon>Microdochium</taxon>
    </lineage>
</organism>
<keyword evidence="3" id="KW-1185">Reference proteome</keyword>
<dbReference type="Proteomes" id="UP000070501">
    <property type="component" value="Unassembled WGS sequence"/>
</dbReference>
<reference evidence="3" key="1">
    <citation type="submission" date="2016-02" db="EMBL/GenBank/DDBJ databases">
        <title>Draft genome sequence of Microdochium bolleyi, a fungal endophyte of beachgrass.</title>
        <authorList>
            <consortium name="DOE Joint Genome Institute"/>
            <person name="David A.S."/>
            <person name="May G."/>
            <person name="Haridas S."/>
            <person name="Lim J."/>
            <person name="Wang M."/>
            <person name="Labutti K."/>
            <person name="Lipzen A."/>
            <person name="Barry K."/>
            <person name="Grigoriev I.V."/>
        </authorList>
    </citation>
    <scope>NUCLEOTIDE SEQUENCE [LARGE SCALE GENOMIC DNA]</scope>
    <source>
        <strain evidence="3">J235TASD1</strain>
    </source>
</reference>
<gene>
    <name evidence="2" type="ORF">Micbo1qcDRAFT_207159</name>
</gene>
<feature type="region of interest" description="Disordered" evidence="1">
    <location>
        <begin position="366"/>
        <end position="402"/>
    </location>
</feature>
<proteinExistence type="predicted"/>
<dbReference type="AlphaFoldDB" id="A0A136IUE2"/>
<protein>
    <submittedName>
        <fullName evidence="2">Uncharacterized protein</fullName>
    </submittedName>
</protein>
<dbReference type="EMBL" id="KQ964258">
    <property type="protein sequence ID" value="KXJ88426.1"/>
    <property type="molecule type" value="Genomic_DNA"/>
</dbReference>
<sequence>MSLIATGQTWNMSVADLIPEYAESAKGSKFCVWGPHGCANLRAESEFIPGSAQCSYCRNTRHVNALSLKNKKKVQQATGAQLLEKLQAGYRVPEGHDLIFCCHPGHLDDGTGRSIPSCNFRPREPYPCEDHRANNAWRVRRDVVCDACKGNRDPITGKLVGAPIAVVGFVPSDYFNTRTRSKKLDWWYAAVRRAAMCRDPRLLLDGSGDSKCGLFSEDDLPMQDDIKSSNGSAPTTPHAIKYESSFGFGEHQQLYIKREEEHNPIDDFLIENGTRIQYLDADIDMDMPDNTSSGMQENFTGELPATFGCIDFTNPNLVMNVEDFPVNTSSPSQGIDTGDFNWRDVLTSQTMQDLGYHTELADLLGPNDEQRHDNKQTFSPSIPALQPHPQQHEQEQPTRFPLNRTSAPTWVTALLNRLVDAHGNGIVLQCPCCGDEGPIEQLFRGFTLNEFETALRPDWALCLRCNEAQPKTAQPVE</sequence>
<dbReference type="OrthoDB" id="4777011at2759"/>
<evidence type="ECO:0000313" key="2">
    <source>
        <dbReference type="EMBL" id="KXJ88426.1"/>
    </source>
</evidence>
<dbReference type="InParanoid" id="A0A136IUE2"/>